<feature type="transmembrane region" description="Helical" evidence="1">
    <location>
        <begin position="46"/>
        <end position="65"/>
    </location>
</feature>
<keyword evidence="3" id="KW-1185">Reference proteome</keyword>
<feature type="transmembrane region" description="Helical" evidence="1">
    <location>
        <begin position="251"/>
        <end position="272"/>
    </location>
</feature>
<name>A0ABP1S6N9_9HEXA</name>
<evidence type="ECO:0000256" key="1">
    <source>
        <dbReference type="SAM" id="Phobius"/>
    </source>
</evidence>
<feature type="transmembrane region" description="Helical" evidence="1">
    <location>
        <begin position="6"/>
        <end position="26"/>
    </location>
</feature>
<keyword evidence="1" id="KW-1133">Transmembrane helix</keyword>
<comment type="caution">
    <text evidence="2">The sequence shown here is derived from an EMBL/GenBank/DDBJ whole genome shotgun (WGS) entry which is preliminary data.</text>
</comment>
<dbReference type="Proteomes" id="UP001642540">
    <property type="component" value="Unassembled WGS sequence"/>
</dbReference>
<reference evidence="2 3" key="1">
    <citation type="submission" date="2024-08" db="EMBL/GenBank/DDBJ databases">
        <authorList>
            <person name="Cucini C."/>
            <person name="Frati F."/>
        </authorList>
    </citation>
    <scope>NUCLEOTIDE SEQUENCE [LARGE SCALE GENOMIC DNA]</scope>
</reference>
<feature type="transmembrane region" description="Helical" evidence="1">
    <location>
        <begin position="77"/>
        <end position="96"/>
    </location>
</feature>
<evidence type="ECO:0008006" key="4">
    <source>
        <dbReference type="Google" id="ProtNLM"/>
    </source>
</evidence>
<organism evidence="2 3">
    <name type="scientific">Orchesella dallaii</name>
    <dbReference type="NCBI Taxonomy" id="48710"/>
    <lineage>
        <taxon>Eukaryota</taxon>
        <taxon>Metazoa</taxon>
        <taxon>Ecdysozoa</taxon>
        <taxon>Arthropoda</taxon>
        <taxon>Hexapoda</taxon>
        <taxon>Collembola</taxon>
        <taxon>Entomobryomorpha</taxon>
        <taxon>Entomobryoidea</taxon>
        <taxon>Orchesellidae</taxon>
        <taxon>Orchesellinae</taxon>
        <taxon>Orchesella</taxon>
    </lineage>
</organism>
<sequence>MLSDRFIKFFTIWTNWIACPIGAVPFRFDKGKRLVFTNFSIQRKPLRMWIFLAANNVLLIGSVLHPKNRDVTYFNELYSGWVINSICVLVLGSLALQAQPVCFTYNSTITFLKRFKESFMPNYNANECRLNSKIDFHCSLIACVSVAIATMETTYYIMLARDTPLYLTYYIPEKYYIAPVIIVSLVLHAFVFFNITVHLGNAAVLSISVSVHAFQIVSKDINCTLRNHTYRTMDSLRTGKNMRITYRTLQLLLTIFLESAGKILYPMNWLMLKMVTFMGGMVIKHGHKMEPLVFNLTICWVLFGLVMWGGCLEMNGRLFLYSQRAINSWKYHDWEGEGKVMSKFRKSCKPLKMGYHNFFSIKRLSVLNFFKSVARNIFKAIVAL</sequence>
<gene>
    <name evidence="2" type="ORF">ODALV1_LOCUS30405</name>
</gene>
<accession>A0ABP1S6N9</accession>
<evidence type="ECO:0000313" key="3">
    <source>
        <dbReference type="Proteomes" id="UP001642540"/>
    </source>
</evidence>
<keyword evidence="1" id="KW-0812">Transmembrane</keyword>
<feature type="transmembrane region" description="Helical" evidence="1">
    <location>
        <begin position="177"/>
        <end position="197"/>
    </location>
</feature>
<keyword evidence="1" id="KW-0472">Membrane</keyword>
<feature type="transmembrane region" description="Helical" evidence="1">
    <location>
        <begin position="292"/>
        <end position="312"/>
    </location>
</feature>
<feature type="transmembrane region" description="Helical" evidence="1">
    <location>
        <begin position="136"/>
        <end position="157"/>
    </location>
</feature>
<dbReference type="EMBL" id="CAXLJM020000164">
    <property type="protein sequence ID" value="CAL8145174.1"/>
    <property type="molecule type" value="Genomic_DNA"/>
</dbReference>
<proteinExistence type="predicted"/>
<evidence type="ECO:0000313" key="2">
    <source>
        <dbReference type="EMBL" id="CAL8145174.1"/>
    </source>
</evidence>
<protein>
    <recommendedName>
        <fullName evidence="4">Odorant receptor</fullName>
    </recommendedName>
</protein>